<comment type="caution">
    <text evidence="1">The sequence shown here is derived from an EMBL/GenBank/DDBJ whole genome shotgun (WGS) entry which is preliminary data.</text>
</comment>
<dbReference type="RefSeq" id="WP_169162265.1">
    <property type="nucleotide sequence ID" value="NZ_JABBFW010000017.1"/>
</dbReference>
<gene>
    <name evidence="1" type="ORF">HHL10_20520</name>
</gene>
<sequence>MRFGIEHFAQARLADQAGSMCQPQLRMTTSKLPVELPLHWFAEDDWRGTIIHAADKHGHVLASVTVNEEVRGYLLGVRRVPAFHGKAQRYMRRNWRVRLYRDALAALMSAWRG</sequence>
<accession>A0A848FDH7</accession>
<organism evidence="1 2">
    <name type="scientific">Azohydromonas caseinilytica</name>
    <dbReference type="NCBI Taxonomy" id="2728836"/>
    <lineage>
        <taxon>Bacteria</taxon>
        <taxon>Pseudomonadati</taxon>
        <taxon>Pseudomonadota</taxon>
        <taxon>Betaproteobacteria</taxon>
        <taxon>Burkholderiales</taxon>
        <taxon>Sphaerotilaceae</taxon>
        <taxon>Azohydromonas</taxon>
    </lineage>
</organism>
<evidence type="ECO:0000313" key="1">
    <source>
        <dbReference type="EMBL" id="NML17362.1"/>
    </source>
</evidence>
<protein>
    <submittedName>
        <fullName evidence="1">Uncharacterized protein</fullName>
    </submittedName>
</protein>
<dbReference type="Proteomes" id="UP000574067">
    <property type="component" value="Unassembled WGS sequence"/>
</dbReference>
<dbReference type="AlphaFoldDB" id="A0A848FDH7"/>
<reference evidence="1 2" key="1">
    <citation type="submission" date="2020-04" db="EMBL/GenBank/DDBJ databases">
        <title>Azohydromonas sp. isolated from soil.</title>
        <authorList>
            <person name="Dahal R.H."/>
        </authorList>
    </citation>
    <scope>NUCLEOTIDE SEQUENCE [LARGE SCALE GENOMIC DNA]</scope>
    <source>
        <strain evidence="1 2">G-1-1-14</strain>
    </source>
</reference>
<dbReference type="EMBL" id="JABBFW010000017">
    <property type="protein sequence ID" value="NML17362.1"/>
    <property type="molecule type" value="Genomic_DNA"/>
</dbReference>
<keyword evidence="2" id="KW-1185">Reference proteome</keyword>
<name>A0A848FDH7_9BURK</name>
<evidence type="ECO:0000313" key="2">
    <source>
        <dbReference type="Proteomes" id="UP000574067"/>
    </source>
</evidence>
<proteinExistence type="predicted"/>